<protein>
    <submittedName>
        <fullName evidence="1">Uncharacterized protein</fullName>
    </submittedName>
</protein>
<proteinExistence type="predicted"/>
<organism evidence="1">
    <name type="scientific">Siphoviridae sp. ctxMM9</name>
    <dbReference type="NCBI Taxonomy" id="2827973"/>
    <lineage>
        <taxon>Viruses</taxon>
        <taxon>Duplodnaviria</taxon>
        <taxon>Heunggongvirae</taxon>
        <taxon>Uroviricota</taxon>
        <taxon>Caudoviricetes</taxon>
    </lineage>
</organism>
<reference evidence="1" key="1">
    <citation type="journal article" date="2021" name="Proc. Natl. Acad. Sci. U.S.A.">
        <title>A Catalog of Tens of Thousands of Viruses from Human Metagenomes Reveals Hidden Associations with Chronic Diseases.</title>
        <authorList>
            <person name="Tisza M.J."/>
            <person name="Buck C.B."/>
        </authorList>
    </citation>
    <scope>NUCLEOTIDE SEQUENCE</scope>
    <source>
        <strain evidence="1">CtxMM9</strain>
    </source>
</reference>
<dbReference type="EMBL" id="BK032759">
    <property type="protein sequence ID" value="DAF58916.1"/>
    <property type="molecule type" value="Genomic_DNA"/>
</dbReference>
<name>A0A8S5T6D8_9CAUD</name>
<accession>A0A8S5T6D8</accession>
<sequence>MSSILIESKKDPRVLHVASKYVFETRNLSIANVLSEATNKIIKKFKDINTGKFKGAGTKEEAKILQDFF</sequence>
<evidence type="ECO:0000313" key="1">
    <source>
        <dbReference type="EMBL" id="DAF58916.1"/>
    </source>
</evidence>